<evidence type="ECO:0000256" key="11">
    <source>
        <dbReference type="ARBA" id="ARBA00022984"/>
    </source>
</evidence>
<dbReference type="GO" id="GO:0051301">
    <property type="term" value="P:cell division"/>
    <property type="evidence" value="ECO:0007669"/>
    <property type="project" value="UniProtKB-KW"/>
</dbReference>
<evidence type="ECO:0000256" key="15">
    <source>
        <dbReference type="ARBA" id="ARBA00048914"/>
    </source>
</evidence>
<dbReference type="InterPro" id="IPR036635">
    <property type="entry name" value="MurB_C_sf"/>
</dbReference>
<comment type="subcellular location">
    <subcellularLocation>
        <location evidence="3 16">Cytoplasm</location>
    </subcellularLocation>
</comment>
<sequence>MTDLFPYNTLKVHAQAKRFIELNSPDQKIPTDEPFLFLGLGANILFTKDFDGTIVKINFSGIKVVKETDSEVIIEAAAGQNWHDLVTWSVDHNLSGLENMALIPGTVGAAAVGNIAAYGQNQEDVFESLSALDITTNKSINFFKPDCKFTYRESLFKKNAFLITSVTYRLSKVPHLETSYHATRHASLLPTLQQIAKEPYTIKDVYNAIIKMRTEKLPDWHKVGTAGSFFKNPVITKQKYTKMQSRIPDLLAYPIDKLLYTDPSDQDKYVKLSVARVLDELGWKGKNIGRVSTSPNQALYVINLGGATGQEIFEYAEMMRQDIKKHFDIDLEYEVRII</sequence>
<reference evidence="18 19" key="1">
    <citation type="journal article" date="2016" name="Nat. Commun.">
        <title>Thousands of microbial genomes shed light on interconnected biogeochemical processes in an aquifer system.</title>
        <authorList>
            <person name="Anantharaman K."/>
            <person name="Brown C.T."/>
            <person name="Hug L.A."/>
            <person name="Sharon I."/>
            <person name="Castelle C.J."/>
            <person name="Probst A.J."/>
            <person name="Thomas B.C."/>
            <person name="Singh A."/>
            <person name="Wilkins M.J."/>
            <person name="Karaoz U."/>
            <person name="Brodie E.L."/>
            <person name="Williams K.H."/>
            <person name="Hubbard S.S."/>
            <person name="Banfield J.F."/>
        </authorList>
    </citation>
    <scope>NUCLEOTIDE SEQUENCE [LARGE SCALE GENOMIC DNA]</scope>
</reference>
<evidence type="ECO:0000259" key="17">
    <source>
        <dbReference type="PROSITE" id="PS51387"/>
    </source>
</evidence>
<dbReference type="GO" id="GO:0071555">
    <property type="term" value="P:cell wall organization"/>
    <property type="evidence" value="ECO:0007669"/>
    <property type="project" value="UniProtKB-KW"/>
</dbReference>
<comment type="caution">
    <text evidence="18">The sequence shown here is derived from an EMBL/GenBank/DDBJ whole genome shotgun (WGS) entry which is preliminary data.</text>
</comment>
<dbReference type="STRING" id="1797259.A2989_04705"/>
<comment type="function">
    <text evidence="2 16">Cell wall formation.</text>
</comment>
<evidence type="ECO:0000256" key="2">
    <source>
        <dbReference type="ARBA" id="ARBA00003921"/>
    </source>
</evidence>
<evidence type="ECO:0000256" key="4">
    <source>
        <dbReference type="ARBA" id="ARBA00004752"/>
    </source>
</evidence>
<dbReference type="Proteomes" id="UP000177080">
    <property type="component" value="Unassembled WGS sequence"/>
</dbReference>
<comment type="pathway">
    <text evidence="4 16">Cell wall biogenesis; peptidoglycan biosynthesis.</text>
</comment>
<dbReference type="EMBL" id="MEXN01000001">
    <property type="protein sequence ID" value="OGD04310.1"/>
    <property type="molecule type" value="Genomic_DNA"/>
</dbReference>
<keyword evidence="13 16" id="KW-0131">Cell cycle</keyword>
<dbReference type="GO" id="GO:0008360">
    <property type="term" value="P:regulation of cell shape"/>
    <property type="evidence" value="ECO:0007669"/>
    <property type="project" value="UniProtKB-KW"/>
</dbReference>
<dbReference type="GO" id="GO:0009252">
    <property type="term" value="P:peptidoglycan biosynthetic process"/>
    <property type="evidence" value="ECO:0007669"/>
    <property type="project" value="UniProtKB-UniRule"/>
</dbReference>
<evidence type="ECO:0000256" key="10">
    <source>
        <dbReference type="ARBA" id="ARBA00022960"/>
    </source>
</evidence>
<gene>
    <name evidence="16" type="primary">murB</name>
    <name evidence="18" type="ORF">A2989_04705</name>
</gene>
<dbReference type="PROSITE" id="PS51387">
    <property type="entry name" value="FAD_PCMH"/>
    <property type="match status" value="1"/>
</dbReference>
<dbReference type="Gene3D" id="3.30.465.10">
    <property type="match status" value="1"/>
</dbReference>
<dbReference type="HAMAP" id="MF_00037">
    <property type="entry name" value="MurB"/>
    <property type="match status" value="1"/>
</dbReference>
<evidence type="ECO:0000256" key="1">
    <source>
        <dbReference type="ARBA" id="ARBA00001974"/>
    </source>
</evidence>
<dbReference type="InterPro" id="IPR016166">
    <property type="entry name" value="FAD-bd_PCMH"/>
</dbReference>
<feature type="active site" evidence="16">
    <location>
        <position position="152"/>
    </location>
</feature>
<dbReference type="PANTHER" id="PTHR21071:SF4">
    <property type="entry name" value="UDP-N-ACETYLENOLPYRUVOYLGLUCOSAMINE REDUCTASE"/>
    <property type="match status" value="1"/>
</dbReference>
<name>A0A1F4ZD91_9BACT</name>
<dbReference type="AlphaFoldDB" id="A0A1F4ZD91"/>
<dbReference type="EC" id="1.3.1.98" evidence="16"/>
<dbReference type="InterPro" id="IPR006094">
    <property type="entry name" value="Oxid_FAD_bind_N"/>
</dbReference>
<evidence type="ECO:0000256" key="3">
    <source>
        <dbReference type="ARBA" id="ARBA00004496"/>
    </source>
</evidence>
<organism evidence="18 19">
    <name type="scientific">Candidatus Amesbacteria bacterium RIFCSPLOWO2_01_FULL_48_25</name>
    <dbReference type="NCBI Taxonomy" id="1797259"/>
    <lineage>
        <taxon>Bacteria</taxon>
        <taxon>Candidatus Amesiibacteriota</taxon>
    </lineage>
</organism>
<dbReference type="InterPro" id="IPR016167">
    <property type="entry name" value="FAD-bd_PCMH_sub1"/>
</dbReference>
<protein>
    <recommendedName>
        <fullName evidence="16">UDP-N-acetylenolpyruvoylglucosamine reductase</fullName>
        <ecNumber evidence="16">1.3.1.98</ecNumber>
    </recommendedName>
    <alternativeName>
        <fullName evidence="16">UDP-N-acetylmuramate dehydrogenase</fullName>
    </alternativeName>
</protein>
<keyword evidence="8 16" id="KW-0274">FAD</keyword>
<feature type="active site" description="Proton donor" evidence="16">
    <location>
        <position position="228"/>
    </location>
</feature>
<accession>A0A1F4ZD91</accession>
<dbReference type="GO" id="GO:0008762">
    <property type="term" value="F:UDP-N-acetylmuramate dehydrogenase activity"/>
    <property type="evidence" value="ECO:0007669"/>
    <property type="project" value="UniProtKB-UniRule"/>
</dbReference>
<proteinExistence type="inferred from homology"/>
<evidence type="ECO:0000313" key="19">
    <source>
        <dbReference type="Proteomes" id="UP000177080"/>
    </source>
</evidence>
<dbReference type="InterPro" id="IPR016169">
    <property type="entry name" value="FAD-bd_PCMH_sub2"/>
</dbReference>
<evidence type="ECO:0000256" key="12">
    <source>
        <dbReference type="ARBA" id="ARBA00023002"/>
    </source>
</evidence>
<evidence type="ECO:0000313" key="18">
    <source>
        <dbReference type="EMBL" id="OGD04310.1"/>
    </source>
</evidence>
<evidence type="ECO:0000256" key="5">
    <source>
        <dbReference type="ARBA" id="ARBA00022490"/>
    </source>
</evidence>
<evidence type="ECO:0000256" key="13">
    <source>
        <dbReference type="ARBA" id="ARBA00023306"/>
    </source>
</evidence>
<dbReference type="GO" id="GO:0071949">
    <property type="term" value="F:FAD binding"/>
    <property type="evidence" value="ECO:0007669"/>
    <property type="project" value="InterPro"/>
</dbReference>
<keyword evidence="11 16" id="KW-0573">Peptidoglycan synthesis</keyword>
<keyword evidence="10 16" id="KW-0133">Cell shape</keyword>
<dbReference type="InterPro" id="IPR036318">
    <property type="entry name" value="FAD-bd_PCMH-like_sf"/>
</dbReference>
<dbReference type="InterPro" id="IPR011601">
    <property type="entry name" value="MurB_C"/>
</dbReference>
<keyword evidence="5 16" id="KW-0963">Cytoplasm</keyword>
<dbReference type="PANTHER" id="PTHR21071">
    <property type="entry name" value="UDP-N-ACETYLENOLPYRUVOYLGLUCOSAMINE REDUCTASE"/>
    <property type="match status" value="1"/>
</dbReference>
<dbReference type="Pfam" id="PF01565">
    <property type="entry name" value="FAD_binding_4"/>
    <property type="match status" value="1"/>
</dbReference>
<evidence type="ECO:0000256" key="16">
    <source>
        <dbReference type="HAMAP-Rule" id="MF_00037"/>
    </source>
</evidence>
<dbReference type="SUPFAM" id="SSF56194">
    <property type="entry name" value="Uridine diphospho-N-Acetylenolpyruvylglucosamine reductase, MurB, C-terminal domain"/>
    <property type="match status" value="1"/>
</dbReference>
<evidence type="ECO:0000256" key="6">
    <source>
        <dbReference type="ARBA" id="ARBA00022618"/>
    </source>
</evidence>
<dbReference type="NCBIfam" id="TIGR00179">
    <property type="entry name" value="murB"/>
    <property type="match status" value="1"/>
</dbReference>
<dbReference type="Gene3D" id="3.90.78.10">
    <property type="entry name" value="UDP-N-acetylenolpyruvoylglucosamine reductase, C-terminal domain"/>
    <property type="match status" value="1"/>
</dbReference>
<comment type="similarity">
    <text evidence="16">Belongs to the MurB family.</text>
</comment>
<dbReference type="NCBIfam" id="NF000755">
    <property type="entry name" value="PRK00046.1"/>
    <property type="match status" value="1"/>
</dbReference>
<evidence type="ECO:0000256" key="9">
    <source>
        <dbReference type="ARBA" id="ARBA00022857"/>
    </source>
</evidence>
<dbReference type="SUPFAM" id="SSF56176">
    <property type="entry name" value="FAD-binding/transporter-associated domain-like"/>
    <property type="match status" value="1"/>
</dbReference>
<dbReference type="Pfam" id="PF02873">
    <property type="entry name" value="MurB_C"/>
    <property type="match status" value="1"/>
</dbReference>
<evidence type="ECO:0000256" key="14">
    <source>
        <dbReference type="ARBA" id="ARBA00023316"/>
    </source>
</evidence>
<keyword evidence="12 16" id="KW-0560">Oxidoreductase</keyword>
<keyword evidence="14 16" id="KW-0961">Cell wall biogenesis/degradation</keyword>
<comment type="cofactor">
    <cofactor evidence="1 16">
        <name>FAD</name>
        <dbReference type="ChEBI" id="CHEBI:57692"/>
    </cofactor>
</comment>
<dbReference type="UniPathway" id="UPA00219"/>
<keyword evidence="7 16" id="KW-0285">Flavoprotein</keyword>
<evidence type="ECO:0000256" key="8">
    <source>
        <dbReference type="ARBA" id="ARBA00022827"/>
    </source>
</evidence>
<dbReference type="InterPro" id="IPR003170">
    <property type="entry name" value="MurB"/>
</dbReference>
<keyword evidence="9 16" id="KW-0521">NADP</keyword>
<dbReference type="GO" id="GO:0005829">
    <property type="term" value="C:cytosol"/>
    <property type="evidence" value="ECO:0007669"/>
    <property type="project" value="TreeGrafter"/>
</dbReference>
<comment type="catalytic activity">
    <reaction evidence="15 16">
        <text>UDP-N-acetyl-alpha-D-muramate + NADP(+) = UDP-N-acetyl-3-O-(1-carboxyvinyl)-alpha-D-glucosamine + NADPH + H(+)</text>
        <dbReference type="Rhea" id="RHEA:12248"/>
        <dbReference type="ChEBI" id="CHEBI:15378"/>
        <dbReference type="ChEBI" id="CHEBI:57783"/>
        <dbReference type="ChEBI" id="CHEBI:58349"/>
        <dbReference type="ChEBI" id="CHEBI:68483"/>
        <dbReference type="ChEBI" id="CHEBI:70757"/>
        <dbReference type="EC" id="1.3.1.98"/>
    </reaction>
</comment>
<dbReference type="Gene3D" id="3.30.43.10">
    <property type="entry name" value="Uridine Diphospho-n-acetylenolpyruvylglucosamine Reductase, domain 2"/>
    <property type="match status" value="1"/>
</dbReference>
<feature type="domain" description="FAD-binding PCMH-type" evidence="17">
    <location>
        <begin position="12"/>
        <end position="173"/>
    </location>
</feature>
<feature type="active site" evidence="16">
    <location>
        <position position="334"/>
    </location>
</feature>
<keyword evidence="6 16" id="KW-0132">Cell division</keyword>
<evidence type="ECO:0000256" key="7">
    <source>
        <dbReference type="ARBA" id="ARBA00022630"/>
    </source>
</evidence>